<comment type="caution">
    <text evidence="2">The sequence shown here is derived from an EMBL/GenBank/DDBJ whole genome shotgun (WGS) entry which is preliminary data.</text>
</comment>
<accession>A0A8X6KPQ7</accession>
<dbReference type="InterPro" id="IPR000618">
    <property type="entry name" value="Insect_cuticle"/>
</dbReference>
<dbReference type="GO" id="GO:0008010">
    <property type="term" value="F:structural constituent of chitin-based larval cuticle"/>
    <property type="evidence" value="ECO:0007669"/>
    <property type="project" value="TreeGrafter"/>
</dbReference>
<dbReference type="GO" id="GO:0062129">
    <property type="term" value="C:chitin-based extracellular matrix"/>
    <property type="evidence" value="ECO:0007669"/>
    <property type="project" value="TreeGrafter"/>
</dbReference>
<dbReference type="EMBL" id="BMAO01002434">
    <property type="protein sequence ID" value="GFQ80689.1"/>
    <property type="molecule type" value="Genomic_DNA"/>
</dbReference>
<dbReference type="Proteomes" id="UP000887116">
    <property type="component" value="Unassembled WGS sequence"/>
</dbReference>
<dbReference type="PROSITE" id="PS51257">
    <property type="entry name" value="PROKAR_LIPOPROTEIN"/>
    <property type="match status" value="1"/>
</dbReference>
<proteinExistence type="predicted"/>
<evidence type="ECO:0000256" key="1">
    <source>
        <dbReference type="PROSITE-ProRule" id="PRU00497"/>
    </source>
</evidence>
<dbReference type="PROSITE" id="PS51155">
    <property type="entry name" value="CHIT_BIND_RR_2"/>
    <property type="match status" value="1"/>
</dbReference>
<dbReference type="OrthoDB" id="8021718at2759"/>
<organism evidence="2 3">
    <name type="scientific">Trichonephila clavata</name>
    <name type="common">Joro spider</name>
    <name type="synonym">Nephila clavata</name>
    <dbReference type="NCBI Taxonomy" id="2740835"/>
    <lineage>
        <taxon>Eukaryota</taxon>
        <taxon>Metazoa</taxon>
        <taxon>Ecdysozoa</taxon>
        <taxon>Arthropoda</taxon>
        <taxon>Chelicerata</taxon>
        <taxon>Arachnida</taxon>
        <taxon>Araneae</taxon>
        <taxon>Araneomorphae</taxon>
        <taxon>Entelegynae</taxon>
        <taxon>Araneoidea</taxon>
        <taxon>Nephilidae</taxon>
        <taxon>Trichonephila</taxon>
    </lineage>
</organism>
<dbReference type="Pfam" id="PF00379">
    <property type="entry name" value="Chitin_bind_4"/>
    <property type="match status" value="1"/>
</dbReference>
<dbReference type="AlphaFoldDB" id="A0A8X6KPQ7"/>
<evidence type="ECO:0000313" key="2">
    <source>
        <dbReference type="EMBL" id="GFQ80689.1"/>
    </source>
</evidence>
<dbReference type="PANTHER" id="PTHR10380">
    <property type="entry name" value="CUTICLE PROTEIN"/>
    <property type="match status" value="1"/>
</dbReference>
<reference evidence="2" key="1">
    <citation type="submission" date="2020-07" db="EMBL/GenBank/DDBJ databases">
        <title>Multicomponent nature underlies the extraordinary mechanical properties of spider dragline silk.</title>
        <authorList>
            <person name="Kono N."/>
            <person name="Nakamura H."/>
            <person name="Mori M."/>
            <person name="Yoshida Y."/>
            <person name="Ohtoshi R."/>
            <person name="Malay A.D."/>
            <person name="Moran D.A.P."/>
            <person name="Tomita M."/>
            <person name="Numata K."/>
            <person name="Arakawa K."/>
        </authorList>
    </citation>
    <scope>NUCLEOTIDE SEQUENCE</scope>
</reference>
<protein>
    <submittedName>
        <fullName evidence="2">Cuticle protein 16.8</fullName>
    </submittedName>
</protein>
<dbReference type="InterPro" id="IPR050468">
    <property type="entry name" value="Cuticle_Struct_Prot"/>
</dbReference>
<name>A0A8X6KPQ7_TRICU</name>
<keyword evidence="3" id="KW-1185">Reference proteome</keyword>
<gene>
    <name evidence="2" type="primary">NCL1_46658</name>
    <name evidence="2" type="ORF">TNCT_153641</name>
</gene>
<evidence type="ECO:0000313" key="3">
    <source>
        <dbReference type="Proteomes" id="UP000887116"/>
    </source>
</evidence>
<keyword evidence="1" id="KW-0193">Cuticle</keyword>
<dbReference type="PANTHER" id="PTHR10380:SF235">
    <property type="entry name" value="CUTICULAR PROTEIN 73D, ISOFORM B"/>
    <property type="match status" value="1"/>
</dbReference>
<sequence length="220" mass="24049">MNYDIWRKITIPRVMKLFKEIGMGMFIIAILSCIALTQASGPLNIYRPQPYEFGYGINVHFSNQYRQEAGNGAGGVVGSYGFTDARGIARRVNYIADHAGFRAQVNTNEPGTANQNPAAVQVNSDAPYAPRGVVVTNPIVGYEGLGLGTSYGGILYDGAYRRLDFDRRYRNYNLDNLRYGYGSVLGYTGLLGGHNGIVNYGTPLFGGSVRGYDSRFANLA</sequence>